<protein>
    <submittedName>
        <fullName evidence="4">CBS domain-containing protein</fullName>
    </submittedName>
</protein>
<keyword evidence="5" id="KW-1185">Reference proteome</keyword>
<dbReference type="Pfam" id="PF00571">
    <property type="entry name" value="CBS"/>
    <property type="match status" value="2"/>
</dbReference>
<dbReference type="AlphaFoldDB" id="A0A923EA53"/>
<evidence type="ECO:0000313" key="4">
    <source>
        <dbReference type="EMBL" id="MBC2399437.1"/>
    </source>
</evidence>
<evidence type="ECO:0000313" key="5">
    <source>
        <dbReference type="Proteomes" id="UP000563151"/>
    </source>
</evidence>
<comment type="caution">
    <text evidence="4">The sequence shown here is derived from an EMBL/GenBank/DDBJ whole genome shotgun (WGS) entry which is preliminary data.</text>
</comment>
<dbReference type="SUPFAM" id="SSF54631">
    <property type="entry name" value="CBS-domain pair"/>
    <property type="match status" value="1"/>
</dbReference>
<organism evidence="4 5">
    <name type="scientific">Clostridium tetanomorphum</name>
    <dbReference type="NCBI Taxonomy" id="1553"/>
    <lineage>
        <taxon>Bacteria</taxon>
        <taxon>Bacillati</taxon>
        <taxon>Bacillota</taxon>
        <taxon>Clostridia</taxon>
        <taxon>Eubacteriales</taxon>
        <taxon>Clostridiaceae</taxon>
        <taxon>Clostridium</taxon>
    </lineage>
</organism>
<dbReference type="Proteomes" id="UP000563151">
    <property type="component" value="Unassembled WGS sequence"/>
</dbReference>
<dbReference type="PANTHER" id="PTHR43080">
    <property type="entry name" value="CBS DOMAIN-CONTAINING PROTEIN CBSX3, MITOCHONDRIAL"/>
    <property type="match status" value="1"/>
</dbReference>
<dbReference type="CDD" id="cd04622">
    <property type="entry name" value="CBS_pair_HRP1_like"/>
    <property type="match status" value="1"/>
</dbReference>
<evidence type="ECO:0000259" key="3">
    <source>
        <dbReference type="PROSITE" id="PS51371"/>
    </source>
</evidence>
<feature type="domain" description="CBS" evidence="3">
    <location>
        <begin position="72"/>
        <end position="128"/>
    </location>
</feature>
<feature type="domain" description="CBS" evidence="3">
    <location>
        <begin position="7"/>
        <end position="63"/>
    </location>
</feature>
<dbReference type="Gene3D" id="3.10.580.10">
    <property type="entry name" value="CBS-domain"/>
    <property type="match status" value="1"/>
</dbReference>
<dbReference type="SMART" id="SM00116">
    <property type="entry name" value="CBS"/>
    <property type="match status" value="2"/>
</dbReference>
<reference evidence="4 5" key="1">
    <citation type="submission" date="2020-04" db="EMBL/GenBank/DDBJ databases">
        <title>Genomic insights into acetone-butanol-ethanol (ABE) fermentation by sequencing solventogenic clostridia strains.</title>
        <authorList>
            <person name="Brown S."/>
        </authorList>
    </citation>
    <scope>NUCLEOTIDE SEQUENCE [LARGE SCALE GENOMIC DNA]</scope>
    <source>
        <strain evidence="4 5">DJ011</strain>
    </source>
</reference>
<dbReference type="RefSeq" id="WP_173680585.1">
    <property type="nucleotide sequence ID" value="NZ_JAAZWO010000028.1"/>
</dbReference>
<proteinExistence type="predicted"/>
<keyword evidence="1 2" id="KW-0129">CBS domain</keyword>
<evidence type="ECO:0000256" key="1">
    <source>
        <dbReference type="ARBA" id="ARBA00023122"/>
    </source>
</evidence>
<dbReference type="PANTHER" id="PTHR43080:SF2">
    <property type="entry name" value="CBS DOMAIN-CONTAINING PROTEIN"/>
    <property type="match status" value="1"/>
</dbReference>
<dbReference type="EMBL" id="JAAZWO010000028">
    <property type="protein sequence ID" value="MBC2399437.1"/>
    <property type="molecule type" value="Genomic_DNA"/>
</dbReference>
<accession>A0A923EA53</accession>
<dbReference type="InterPro" id="IPR046342">
    <property type="entry name" value="CBS_dom_sf"/>
</dbReference>
<evidence type="ECO:0000256" key="2">
    <source>
        <dbReference type="PROSITE-ProRule" id="PRU00703"/>
    </source>
</evidence>
<dbReference type="PROSITE" id="PS51371">
    <property type="entry name" value="CBS"/>
    <property type="match status" value="2"/>
</dbReference>
<gene>
    <name evidence="4" type="ORF">HGG79_16910</name>
</gene>
<name>A0A923EA53_CLOTT</name>
<dbReference type="InterPro" id="IPR000644">
    <property type="entry name" value="CBS_dom"/>
</dbReference>
<dbReference type="InterPro" id="IPR051257">
    <property type="entry name" value="Diverse_CBS-Domain"/>
</dbReference>
<sequence>MKVKDIMTKSVASLNPEDTVEHVAQLMKEHNIGSLPVCNGEKVIGMITDRDITLRSTAEGENVQKQTVRDIMTSNPVVISPEIDAKEASRIMSERQIRRLPVVENNNLVGVVSLGDISVEPNLYNSAGKALTNISEPSTPNI</sequence>